<evidence type="ECO:0000313" key="3">
    <source>
        <dbReference type="EMBL" id="CAG6565705.1"/>
    </source>
</evidence>
<reference evidence="3" key="1">
    <citation type="submission" date="2021-05" db="EMBL/GenBank/DDBJ databases">
        <authorList>
            <person name="Alioto T."/>
            <person name="Alioto T."/>
            <person name="Gomez Garrido J."/>
        </authorList>
    </citation>
    <scope>NUCLEOTIDE SEQUENCE</scope>
</reference>
<evidence type="ECO:0000256" key="2">
    <source>
        <dbReference type="SAM" id="SignalP"/>
    </source>
</evidence>
<protein>
    <submittedName>
        <fullName evidence="3">(northern house mosquito) hypothetical protein</fullName>
    </submittedName>
</protein>
<dbReference type="AlphaFoldDB" id="A0A8D8NHZ0"/>
<evidence type="ECO:0000256" key="1">
    <source>
        <dbReference type="SAM" id="Coils"/>
    </source>
</evidence>
<feature type="chain" id="PRO_5033670477" evidence="2">
    <location>
        <begin position="23"/>
        <end position="200"/>
    </location>
</feature>
<feature type="signal peptide" evidence="2">
    <location>
        <begin position="1"/>
        <end position="22"/>
    </location>
</feature>
<dbReference type="EMBL" id="HBUE01169446">
    <property type="protein sequence ID" value="CAG6514217.1"/>
    <property type="molecule type" value="Transcribed_RNA"/>
</dbReference>
<proteinExistence type="predicted"/>
<dbReference type="EMBL" id="HBUE01121434">
    <property type="protein sequence ID" value="CAG6492592.1"/>
    <property type="molecule type" value="Transcribed_RNA"/>
</dbReference>
<dbReference type="EMBL" id="HBUE01274822">
    <property type="protein sequence ID" value="CAG6565705.1"/>
    <property type="molecule type" value="Transcribed_RNA"/>
</dbReference>
<name>A0A8D8NHZ0_CULPI</name>
<feature type="coiled-coil region" evidence="1">
    <location>
        <begin position="67"/>
        <end position="94"/>
    </location>
</feature>
<dbReference type="EMBL" id="HBUE01121435">
    <property type="protein sequence ID" value="CAG6492593.1"/>
    <property type="molecule type" value="Transcribed_RNA"/>
</dbReference>
<keyword evidence="1" id="KW-0175">Coiled coil</keyword>
<organism evidence="3">
    <name type="scientific">Culex pipiens</name>
    <name type="common">House mosquito</name>
    <dbReference type="NCBI Taxonomy" id="7175"/>
    <lineage>
        <taxon>Eukaryota</taxon>
        <taxon>Metazoa</taxon>
        <taxon>Ecdysozoa</taxon>
        <taxon>Arthropoda</taxon>
        <taxon>Hexapoda</taxon>
        <taxon>Insecta</taxon>
        <taxon>Pterygota</taxon>
        <taxon>Neoptera</taxon>
        <taxon>Endopterygota</taxon>
        <taxon>Diptera</taxon>
        <taxon>Nematocera</taxon>
        <taxon>Culicoidea</taxon>
        <taxon>Culicidae</taxon>
        <taxon>Culicinae</taxon>
        <taxon>Culicini</taxon>
        <taxon>Culex</taxon>
        <taxon>Culex</taxon>
    </lineage>
</organism>
<sequence length="200" mass="23006">MKSLFAFATVALVCLHFQPCSSDYFWCNCPVEDINDLLDGAIRKSGLNQTGISSNCVQRTSHVLDHLVAVAIKYERESEELRTLEDEIKAKSSTKSWRNTGSLTSLESLIFYNQRQSQRAEQKLLDMKQNVKCTSPNLVLEEELQDLTRTSVQDKIKMDDLKRQIAGFLQKNKTIKKKLHILSLHDSQEDSNKNETFRFF</sequence>
<keyword evidence="2" id="KW-0732">Signal</keyword>
<accession>A0A8D8NHZ0</accession>